<dbReference type="AlphaFoldDB" id="A0A7Z2ZW12"/>
<protein>
    <submittedName>
        <fullName evidence="2">Uncharacterized protein</fullName>
    </submittedName>
</protein>
<dbReference type="KEGG" id="mfy:HH212_23995"/>
<organism evidence="2 3">
    <name type="scientific">Massilia forsythiae</name>
    <dbReference type="NCBI Taxonomy" id="2728020"/>
    <lineage>
        <taxon>Bacteria</taxon>
        <taxon>Pseudomonadati</taxon>
        <taxon>Pseudomonadota</taxon>
        <taxon>Betaproteobacteria</taxon>
        <taxon>Burkholderiales</taxon>
        <taxon>Oxalobacteraceae</taxon>
        <taxon>Telluria group</taxon>
        <taxon>Massilia</taxon>
    </lineage>
</organism>
<name>A0A7Z2ZW12_9BURK</name>
<reference evidence="2 3" key="1">
    <citation type="submission" date="2020-04" db="EMBL/GenBank/DDBJ databases">
        <title>Genome sequencing of novel species.</title>
        <authorList>
            <person name="Heo J."/>
            <person name="Kim S.-J."/>
            <person name="Kim J.-S."/>
            <person name="Hong S.-B."/>
            <person name="Kwon S.-W."/>
        </authorList>
    </citation>
    <scope>NUCLEOTIDE SEQUENCE [LARGE SCALE GENOMIC DNA]</scope>
    <source>
        <strain evidence="2 3">GN2-R2</strain>
    </source>
</reference>
<evidence type="ECO:0000313" key="3">
    <source>
        <dbReference type="Proteomes" id="UP000502415"/>
    </source>
</evidence>
<dbReference type="EMBL" id="CP051685">
    <property type="protein sequence ID" value="QJE02697.1"/>
    <property type="molecule type" value="Genomic_DNA"/>
</dbReference>
<feature type="compositionally biased region" description="Low complexity" evidence="1">
    <location>
        <begin position="139"/>
        <end position="149"/>
    </location>
</feature>
<sequence>MKPGTAAHAGGQSHYARKRAAAGGRMYTMILLLYLQQNLEVTLDQANLRGQYARQADCEAAARRLRGPLPIPHNTQAAWQDALCIRINDNVSVNGMKPVELGKLLQQHPPLGCQAEGAWGRVAALCAPSGKGGAEETPDGAAPAGARAGPGPPQR</sequence>
<evidence type="ECO:0000256" key="1">
    <source>
        <dbReference type="SAM" id="MobiDB-lite"/>
    </source>
</evidence>
<proteinExistence type="predicted"/>
<dbReference type="Proteomes" id="UP000502415">
    <property type="component" value="Chromosome"/>
</dbReference>
<feature type="region of interest" description="Disordered" evidence="1">
    <location>
        <begin position="128"/>
        <end position="155"/>
    </location>
</feature>
<keyword evidence="3" id="KW-1185">Reference proteome</keyword>
<dbReference type="RefSeq" id="WP_170204779.1">
    <property type="nucleotide sequence ID" value="NZ_CP051685.1"/>
</dbReference>
<accession>A0A7Z2ZW12</accession>
<evidence type="ECO:0000313" key="2">
    <source>
        <dbReference type="EMBL" id="QJE02697.1"/>
    </source>
</evidence>
<gene>
    <name evidence="2" type="ORF">HH212_23995</name>
</gene>